<feature type="chain" id="PRO_5041128712" evidence="6">
    <location>
        <begin position="23"/>
        <end position="128"/>
    </location>
</feature>
<evidence type="ECO:0000256" key="6">
    <source>
        <dbReference type="SAM" id="SignalP"/>
    </source>
</evidence>
<dbReference type="GO" id="GO:0020037">
    <property type="term" value="F:heme binding"/>
    <property type="evidence" value="ECO:0007669"/>
    <property type="project" value="InterPro"/>
</dbReference>
<dbReference type="AlphaFoldDB" id="A0A447KQY4"/>
<dbReference type="Proteomes" id="UP000281391">
    <property type="component" value="Chromosome"/>
</dbReference>
<evidence type="ECO:0000313" key="8">
    <source>
        <dbReference type="Proteomes" id="UP000281391"/>
    </source>
</evidence>
<comment type="function">
    <text evidence="1">Electron-transport protein of unknown function.</text>
</comment>
<dbReference type="KEGG" id="sof:NCTC11214_02285"/>
<keyword evidence="3 6" id="KW-0732">Signal</keyword>
<accession>A0A447KQY4</accession>
<dbReference type="GO" id="GO:0009055">
    <property type="term" value="F:electron transfer activity"/>
    <property type="evidence" value="ECO:0007669"/>
    <property type="project" value="InterPro"/>
</dbReference>
<name>A0A447KQY4_SEROD</name>
<dbReference type="EMBL" id="LR134117">
    <property type="protein sequence ID" value="VDZ57002.1"/>
    <property type="molecule type" value="Genomic_DNA"/>
</dbReference>
<dbReference type="InterPro" id="IPR009155">
    <property type="entry name" value="Cyt_b562"/>
</dbReference>
<evidence type="ECO:0000256" key="2">
    <source>
        <dbReference type="ARBA" id="ARBA00005523"/>
    </source>
</evidence>
<protein>
    <submittedName>
        <fullName evidence="7">Soluble cytochrome b562</fullName>
    </submittedName>
</protein>
<keyword evidence="4" id="KW-0479">Metal-binding</keyword>
<dbReference type="InterPro" id="IPR010980">
    <property type="entry name" value="Cyt_c/b562"/>
</dbReference>
<dbReference type="RefSeq" id="WP_004958094.1">
    <property type="nucleotide sequence ID" value="NZ_JAEKCK010000012.1"/>
</dbReference>
<dbReference type="GO" id="GO:0022900">
    <property type="term" value="P:electron transport chain"/>
    <property type="evidence" value="ECO:0007669"/>
    <property type="project" value="InterPro"/>
</dbReference>
<feature type="signal peptide" evidence="6">
    <location>
        <begin position="1"/>
        <end position="22"/>
    </location>
</feature>
<comment type="similarity">
    <text evidence="2">Belongs to the cytochrome b562 family.</text>
</comment>
<evidence type="ECO:0000256" key="1">
    <source>
        <dbReference type="ARBA" id="ARBA00002028"/>
    </source>
</evidence>
<evidence type="ECO:0000256" key="3">
    <source>
        <dbReference type="ARBA" id="ARBA00022729"/>
    </source>
</evidence>
<evidence type="ECO:0000313" key="7">
    <source>
        <dbReference type="EMBL" id="VDZ57002.1"/>
    </source>
</evidence>
<dbReference type="GO" id="GO:0042597">
    <property type="term" value="C:periplasmic space"/>
    <property type="evidence" value="ECO:0007669"/>
    <property type="project" value="InterPro"/>
</dbReference>
<comment type="cofactor">
    <cofactor evidence="4">
        <name>heme b</name>
        <dbReference type="ChEBI" id="CHEBI:60344"/>
    </cofactor>
    <text evidence="4">Binds 1 heme b (iron(II)-protoporphyrin IX) group per molecule.</text>
</comment>
<reference evidence="7 8" key="1">
    <citation type="submission" date="2018-12" db="EMBL/GenBank/DDBJ databases">
        <authorList>
            <consortium name="Pathogen Informatics"/>
        </authorList>
    </citation>
    <scope>NUCLEOTIDE SEQUENCE [LARGE SCALE GENOMIC DNA]</scope>
    <source>
        <strain evidence="7 8">NCTC11214</strain>
    </source>
</reference>
<dbReference type="GO" id="GO:0005506">
    <property type="term" value="F:iron ion binding"/>
    <property type="evidence" value="ECO:0007669"/>
    <property type="project" value="InterPro"/>
</dbReference>
<feature type="binding site" description="axial binding residue" evidence="4">
    <location>
        <position position="29"/>
    </location>
    <ligand>
        <name>heme b</name>
        <dbReference type="ChEBI" id="CHEBI:60344"/>
    </ligand>
    <ligandPart>
        <name>Fe</name>
        <dbReference type="ChEBI" id="CHEBI:18248"/>
    </ligandPart>
</feature>
<dbReference type="Pfam" id="PF07361">
    <property type="entry name" value="Cytochrom_B562"/>
    <property type="match status" value="1"/>
</dbReference>
<dbReference type="NCBIfam" id="NF011632">
    <property type="entry name" value="PRK15058.1"/>
    <property type="match status" value="1"/>
</dbReference>
<dbReference type="Gene3D" id="1.20.120.10">
    <property type="entry name" value="Cytochrome c/b562"/>
    <property type="match status" value="1"/>
</dbReference>
<dbReference type="SUPFAM" id="SSF47175">
    <property type="entry name" value="Cytochromes"/>
    <property type="match status" value="1"/>
</dbReference>
<evidence type="ECO:0000256" key="4">
    <source>
        <dbReference type="PIRSR" id="PIRSR000029-1"/>
    </source>
</evidence>
<proteinExistence type="inferred from homology"/>
<organism evidence="7 8">
    <name type="scientific">Serratia odorifera</name>
    <dbReference type="NCBI Taxonomy" id="618"/>
    <lineage>
        <taxon>Bacteria</taxon>
        <taxon>Pseudomonadati</taxon>
        <taxon>Pseudomonadota</taxon>
        <taxon>Gammaproteobacteria</taxon>
        <taxon>Enterobacterales</taxon>
        <taxon>Yersiniaceae</taxon>
        <taxon>Serratia</taxon>
    </lineage>
</organism>
<feature type="binding site" description="axial binding residue" evidence="4">
    <location>
        <position position="124"/>
    </location>
    <ligand>
        <name>heme b</name>
        <dbReference type="ChEBI" id="CHEBI:60344"/>
    </ligand>
    <ligandPart>
        <name>Fe</name>
        <dbReference type="ChEBI" id="CHEBI:18248"/>
    </ligandPart>
</feature>
<sequence>MKTTLKTLAALTLLGASSLAMAADLDEDMDIIAGNYKTALKTDSIATFKQSLQNMRAAAQDAQKATPPKLENKAPDSAEMKDFRHGLDTLIVQIDGALTAANQGKLAQAQTLAQDFKTTRDSYHQKYR</sequence>
<dbReference type="PIRSF" id="PIRSF000029">
    <property type="entry name" value="Cytochrome_b562"/>
    <property type="match status" value="1"/>
</dbReference>
<gene>
    <name evidence="7" type="primary">cybC</name>
    <name evidence="7" type="ORF">NCTC11214_02285</name>
</gene>
<keyword evidence="4" id="KW-0349">Heme</keyword>
<evidence type="ECO:0000256" key="5">
    <source>
        <dbReference type="SAM" id="MobiDB-lite"/>
    </source>
</evidence>
<keyword evidence="4" id="KW-0408">Iron</keyword>
<feature type="region of interest" description="Disordered" evidence="5">
    <location>
        <begin position="56"/>
        <end position="75"/>
    </location>
</feature>